<feature type="transmembrane region" description="Helical" evidence="1">
    <location>
        <begin position="68"/>
        <end position="88"/>
    </location>
</feature>
<keyword evidence="1" id="KW-0472">Membrane</keyword>
<feature type="transmembrane region" description="Helical" evidence="1">
    <location>
        <begin position="144"/>
        <end position="165"/>
    </location>
</feature>
<feature type="transmembrane region" description="Helical" evidence="1">
    <location>
        <begin position="100"/>
        <end position="124"/>
    </location>
</feature>
<dbReference type="Proteomes" id="UP001601058">
    <property type="component" value="Unassembled WGS sequence"/>
</dbReference>
<reference evidence="2 3" key="1">
    <citation type="submission" date="2024-08" db="EMBL/GenBank/DDBJ databases">
        <title>Two novel Cytobacillus novel species.</title>
        <authorList>
            <person name="Liu G."/>
        </authorList>
    </citation>
    <scope>NUCLEOTIDE SEQUENCE [LARGE SCALE GENOMIC DNA]</scope>
    <source>
        <strain evidence="2 3">FJAT-53684</strain>
    </source>
</reference>
<keyword evidence="1" id="KW-0812">Transmembrane</keyword>
<protein>
    <recommendedName>
        <fullName evidence="4">Phospholipid phosphatase</fullName>
    </recommendedName>
</protein>
<gene>
    <name evidence="2" type="ORF">ACFYKT_05970</name>
</gene>
<evidence type="ECO:0000313" key="2">
    <source>
        <dbReference type="EMBL" id="MFE8695912.1"/>
    </source>
</evidence>
<evidence type="ECO:0000256" key="1">
    <source>
        <dbReference type="SAM" id="Phobius"/>
    </source>
</evidence>
<comment type="caution">
    <text evidence="2">The sequence shown here is derived from an EMBL/GenBank/DDBJ whole genome shotgun (WGS) entry which is preliminary data.</text>
</comment>
<keyword evidence="1" id="KW-1133">Transmembrane helix</keyword>
<dbReference type="EMBL" id="JBIACJ010000002">
    <property type="protein sequence ID" value="MFE8695912.1"/>
    <property type="molecule type" value="Genomic_DNA"/>
</dbReference>
<accession>A0ABW6JZI1</accession>
<keyword evidence="3" id="KW-1185">Reference proteome</keyword>
<proteinExistence type="predicted"/>
<evidence type="ECO:0000313" key="3">
    <source>
        <dbReference type="Proteomes" id="UP001601058"/>
    </source>
</evidence>
<feature type="transmembrane region" description="Helical" evidence="1">
    <location>
        <begin position="6"/>
        <end position="24"/>
    </location>
</feature>
<name>A0ABW6JZI1_9BACI</name>
<feature type="transmembrane region" description="Helical" evidence="1">
    <location>
        <begin position="36"/>
        <end position="56"/>
    </location>
</feature>
<evidence type="ECO:0008006" key="4">
    <source>
        <dbReference type="Google" id="ProtNLM"/>
    </source>
</evidence>
<dbReference type="RefSeq" id="WP_389216835.1">
    <property type="nucleotide sequence ID" value="NZ_JBIACJ010000002.1"/>
</dbReference>
<feature type="transmembrane region" description="Helical" evidence="1">
    <location>
        <begin position="172"/>
        <end position="190"/>
    </location>
</feature>
<organism evidence="2 3">
    <name type="scientific">Cytobacillus mangrovibacter</name>
    <dbReference type="NCBI Taxonomy" id="3299024"/>
    <lineage>
        <taxon>Bacteria</taxon>
        <taxon>Bacillati</taxon>
        <taxon>Bacillota</taxon>
        <taxon>Bacilli</taxon>
        <taxon>Bacillales</taxon>
        <taxon>Bacillaceae</taxon>
        <taxon>Cytobacillus</taxon>
    </lineage>
</organism>
<sequence>MDLFIYTFITIAYVGILLWGINLAKNNTWFSISNVLILVIIALIYDNAIVAMGGLIGEGRVLKGLNYARYWLHALCTPLLVLYAWKIVENTGIKWISKEWVRIGTSILVIILIFIEVATVITKLELVAKWKYGVLAYENVDEASAAPIMVIVVTLVLLIASIFIWWKLKWRWFFIGTIIMIIGSIVPLPIKSEALTNGLELILIITLMATRQFQERIG</sequence>